<evidence type="ECO:0000313" key="6">
    <source>
        <dbReference type="Proteomes" id="UP000799118"/>
    </source>
</evidence>
<dbReference type="InterPro" id="IPR050816">
    <property type="entry name" value="Flavin-dep_Halogenase_NPB"/>
</dbReference>
<evidence type="ECO:0000256" key="2">
    <source>
        <dbReference type="ARBA" id="ARBA00023002"/>
    </source>
</evidence>
<proteinExistence type="inferred from homology"/>
<keyword evidence="2" id="KW-0560">Oxidoreductase</keyword>
<gene>
    <name evidence="5" type="ORF">BT96DRAFT_928258</name>
</gene>
<sequence>MFILPKTTFRDKVAANPSITETQLLNSGNVHSEPAAENDVTIVGGGIHGLIYSIHARKAHPEANLRISLFEKAPRPQWKIGESTLPYFAQWTKSAGMQAEYLLRFFGLHNGLAFFFLDRENPDEYKAFCTNGPPPFLAPGYQLHRSMSELVFTVFAQRLGVNVWHGHAADIQRTILSGEGDTVPIIRQSDKTEAVVAKSPLVIDGTGRFRQYASKAGRIKRFEKFNTDAFFGYFEAINEDAIQEELEGFEGGHTSHICFPEGWMYLIRLISWHESPMENLLDMIHYVFDHAEMGTPHDEMPSTEELCKMFGCKIKYIWSIGYACRDDTAYPADLASYGSSEGERRFNFITQKYKKLGDVMRHFAHLPDYHGPGTSWYIRKQLSYQSQVVSGPGWVTVGDGIGFTNPLLSPGINAGMASSTFAAELTPASLKTKTEEERAAVWKQYDDYCAGAVPSLNLMNQFLYLNFMHPLIGPRVGFMWTIVIGRDIPNYPLARTAFTLPLKKFPFHATRWLWGSQVDDWVKVAEYTNSKLMPLDLNEPVPQDIVDDVINFSDKVKAEALAAGKYQGFPFRYEGELRNHGPMLEYDEEKYASQDRFHSQCRDCRAWLACRGDWRKCTACGVVRPLEDCEIVWNVPPTDYELSKFAKISPNPMSVGTVLVDWLNAREMKCECKPIPVENRMTMPIENGMANLAM</sequence>
<evidence type="ECO:0000256" key="3">
    <source>
        <dbReference type="ARBA" id="ARBA00023033"/>
    </source>
</evidence>
<dbReference type="PANTHER" id="PTHR43747">
    <property type="entry name" value="FAD-BINDING PROTEIN"/>
    <property type="match status" value="1"/>
</dbReference>
<name>A0A6A4GLM2_9AGAR</name>
<dbReference type="Gene3D" id="3.50.50.60">
    <property type="entry name" value="FAD/NAD(P)-binding domain"/>
    <property type="match status" value="1"/>
</dbReference>
<dbReference type="GO" id="GO:0044550">
    <property type="term" value="P:secondary metabolite biosynthetic process"/>
    <property type="evidence" value="ECO:0007669"/>
    <property type="project" value="UniProtKB-ARBA"/>
</dbReference>
<evidence type="ECO:0000256" key="4">
    <source>
        <dbReference type="ARBA" id="ARBA00049364"/>
    </source>
</evidence>
<dbReference type="GO" id="GO:0140907">
    <property type="term" value="F:flavin-dependent halogenase activity"/>
    <property type="evidence" value="ECO:0007669"/>
    <property type="project" value="UniProtKB-ARBA"/>
</dbReference>
<dbReference type="Proteomes" id="UP000799118">
    <property type="component" value="Unassembled WGS sequence"/>
</dbReference>
<protein>
    <recommendedName>
        <fullName evidence="7">FAD/NAD(P)-binding domain-containing protein</fullName>
    </recommendedName>
</protein>
<dbReference type="OrthoDB" id="5278911at2759"/>
<dbReference type="Pfam" id="PF04820">
    <property type="entry name" value="Trp_halogenase"/>
    <property type="match status" value="1"/>
</dbReference>
<comment type="catalytic activity">
    <reaction evidence="4">
        <text>melleolide F + FADH2 + chloride + O2 = 6'-chloromelleolide F + FAD + 2 H2O + H(+)</text>
        <dbReference type="Rhea" id="RHEA:67160"/>
        <dbReference type="ChEBI" id="CHEBI:15377"/>
        <dbReference type="ChEBI" id="CHEBI:15378"/>
        <dbReference type="ChEBI" id="CHEBI:15379"/>
        <dbReference type="ChEBI" id="CHEBI:17996"/>
        <dbReference type="ChEBI" id="CHEBI:57692"/>
        <dbReference type="ChEBI" id="CHEBI:58307"/>
        <dbReference type="ChEBI" id="CHEBI:167712"/>
        <dbReference type="ChEBI" id="CHEBI:167713"/>
    </reaction>
    <physiologicalReaction direction="left-to-right" evidence="4">
        <dbReference type="Rhea" id="RHEA:67161"/>
    </physiologicalReaction>
</comment>
<dbReference type="PANTHER" id="PTHR43747:SF5">
    <property type="entry name" value="FAD-BINDING DOMAIN-CONTAINING PROTEIN"/>
    <property type="match status" value="1"/>
</dbReference>
<dbReference type="EMBL" id="ML769887">
    <property type="protein sequence ID" value="KAE9386356.1"/>
    <property type="molecule type" value="Genomic_DNA"/>
</dbReference>
<dbReference type="InterPro" id="IPR006905">
    <property type="entry name" value="Flavin_halogenase"/>
</dbReference>
<accession>A0A6A4GLM2</accession>
<comment type="similarity">
    <text evidence="1">Belongs to the flavin-dependent halogenase family.</text>
</comment>
<dbReference type="InterPro" id="IPR036188">
    <property type="entry name" value="FAD/NAD-bd_sf"/>
</dbReference>
<evidence type="ECO:0008006" key="7">
    <source>
        <dbReference type="Google" id="ProtNLM"/>
    </source>
</evidence>
<keyword evidence="3" id="KW-0503">Monooxygenase</keyword>
<dbReference type="AlphaFoldDB" id="A0A6A4GLM2"/>
<organism evidence="5 6">
    <name type="scientific">Gymnopus androsaceus JB14</name>
    <dbReference type="NCBI Taxonomy" id="1447944"/>
    <lineage>
        <taxon>Eukaryota</taxon>
        <taxon>Fungi</taxon>
        <taxon>Dikarya</taxon>
        <taxon>Basidiomycota</taxon>
        <taxon>Agaricomycotina</taxon>
        <taxon>Agaricomycetes</taxon>
        <taxon>Agaricomycetidae</taxon>
        <taxon>Agaricales</taxon>
        <taxon>Marasmiineae</taxon>
        <taxon>Omphalotaceae</taxon>
        <taxon>Gymnopus</taxon>
    </lineage>
</organism>
<reference evidence="5" key="1">
    <citation type="journal article" date="2019" name="Environ. Microbiol.">
        <title>Fungal ecological strategies reflected in gene transcription - a case study of two litter decomposers.</title>
        <authorList>
            <person name="Barbi F."/>
            <person name="Kohler A."/>
            <person name="Barry K."/>
            <person name="Baskaran P."/>
            <person name="Daum C."/>
            <person name="Fauchery L."/>
            <person name="Ihrmark K."/>
            <person name="Kuo A."/>
            <person name="LaButti K."/>
            <person name="Lipzen A."/>
            <person name="Morin E."/>
            <person name="Grigoriev I.V."/>
            <person name="Henrissat B."/>
            <person name="Lindahl B."/>
            <person name="Martin F."/>
        </authorList>
    </citation>
    <scope>NUCLEOTIDE SEQUENCE</scope>
    <source>
        <strain evidence="5">JB14</strain>
    </source>
</reference>
<keyword evidence="6" id="KW-1185">Reference proteome</keyword>
<evidence type="ECO:0000256" key="1">
    <source>
        <dbReference type="ARBA" id="ARBA00005706"/>
    </source>
</evidence>
<dbReference type="SUPFAM" id="SSF51905">
    <property type="entry name" value="FAD/NAD(P)-binding domain"/>
    <property type="match status" value="1"/>
</dbReference>
<evidence type="ECO:0000313" key="5">
    <source>
        <dbReference type="EMBL" id="KAE9386356.1"/>
    </source>
</evidence>
<dbReference type="GO" id="GO:0004497">
    <property type="term" value="F:monooxygenase activity"/>
    <property type="evidence" value="ECO:0007669"/>
    <property type="project" value="UniProtKB-KW"/>
</dbReference>